<comment type="subcellular location">
    <subcellularLocation>
        <location evidence="1">Endomembrane system</location>
        <topology evidence="1">Multi-pass membrane protein</topology>
    </subcellularLocation>
    <subcellularLocation>
        <location evidence="2">Golgi apparatus membrane</location>
    </subcellularLocation>
</comment>
<reference evidence="8" key="1">
    <citation type="journal article" date="2023" name="Mol. Biol. Evol.">
        <title>Third-Generation Sequencing Reveals the Adaptive Role of the Epigenome in Three Deep-Sea Polychaetes.</title>
        <authorList>
            <person name="Perez M."/>
            <person name="Aroh O."/>
            <person name="Sun Y."/>
            <person name="Lan Y."/>
            <person name="Juniper S.K."/>
            <person name="Young C.R."/>
            <person name="Angers B."/>
            <person name="Qian P.Y."/>
        </authorList>
    </citation>
    <scope>NUCLEOTIDE SEQUENCE</scope>
    <source>
        <strain evidence="8">R07B-5</strain>
    </source>
</reference>
<accession>A0AAD9KHQ7</accession>
<feature type="transmembrane region" description="Helical" evidence="7">
    <location>
        <begin position="182"/>
        <end position="204"/>
    </location>
</feature>
<dbReference type="GO" id="GO:0046873">
    <property type="term" value="F:metal ion transmembrane transporter activity"/>
    <property type="evidence" value="ECO:0007669"/>
    <property type="project" value="InterPro"/>
</dbReference>
<gene>
    <name evidence="8" type="ORF">NP493_1004g00020</name>
</gene>
<comment type="caution">
    <text evidence="8">The sequence shown here is derived from an EMBL/GenBank/DDBJ whole genome shotgun (WGS) entry which is preliminary data.</text>
</comment>
<organism evidence="8 9">
    <name type="scientific">Ridgeia piscesae</name>
    <name type="common">Tubeworm</name>
    <dbReference type="NCBI Taxonomy" id="27915"/>
    <lineage>
        <taxon>Eukaryota</taxon>
        <taxon>Metazoa</taxon>
        <taxon>Spiralia</taxon>
        <taxon>Lophotrochozoa</taxon>
        <taxon>Annelida</taxon>
        <taxon>Polychaeta</taxon>
        <taxon>Sedentaria</taxon>
        <taxon>Canalipalpata</taxon>
        <taxon>Sabellida</taxon>
        <taxon>Siboglinidae</taxon>
        <taxon>Ridgeia</taxon>
    </lineage>
</organism>
<dbReference type="PANTHER" id="PTHR16133">
    <property type="entry name" value="SOLUTE CARRIER FAMILY 39 ZINC TRANSPORTER , MEMBER 9-RELATED"/>
    <property type="match status" value="1"/>
</dbReference>
<feature type="transmembrane region" description="Helical" evidence="7">
    <location>
        <begin position="154"/>
        <end position="176"/>
    </location>
</feature>
<keyword evidence="9" id="KW-1185">Reference proteome</keyword>
<evidence type="ECO:0000313" key="9">
    <source>
        <dbReference type="Proteomes" id="UP001209878"/>
    </source>
</evidence>
<dbReference type="EMBL" id="JAODUO010001018">
    <property type="protein sequence ID" value="KAK2171843.1"/>
    <property type="molecule type" value="Genomic_DNA"/>
</dbReference>
<evidence type="ECO:0000256" key="7">
    <source>
        <dbReference type="SAM" id="Phobius"/>
    </source>
</evidence>
<dbReference type="GO" id="GO:0006829">
    <property type="term" value="P:zinc ion transport"/>
    <property type="evidence" value="ECO:0007669"/>
    <property type="project" value="InterPro"/>
</dbReference>
<evidence type="ECO:0000256" key="3">
    <source>
        <dbReference type="ARBA" id="ARBA00022692"/>
    </source>
</evidence>
<dbReference type="Proteomes" id="UP001209878">
    <property type="component" value="Unassembled WGS sequence"/>
</dbReference>
<dbReference type="GO" id="GO:0000139">
    <property type="term" value="C:Golgi membrane"/>
    <property type="evidence" value="ECO:0007669"/>
    <property type="project" value="UniProtKB-SubCell"/>
</dbReference>
<evidence type="ECO:0000313" key="8">
    <source>
        <dbReference type="EMBL" id="KAK2171843.1"/>
    </source>
</evidence>
<dbReference type="PANTHER" id="PTHR16133:SF0">
    <property type="entry name" value="ZINC_IRON REGULATED TRANSPORTER-RELATED PROTEIN 102B, ISOFORM E"/>
    <property type="match status" value="1"/>
</dbReference>
<keyword evidence="3 7" id="KW-0812">Transmembrane</keyword>
<feature type="transmembrane region" description="Helical" evidence="7">
    <location>
        <begin position="6"/>
        <end position="28"/>
    </location>
</feature>
<evidence type="ECO:0008006" key="10">
    <source>
        <dbReference type="Google" id="ProtNLM"/>
    </source>
</evidence>
<sequence length="320" mass="34005">MEDVWVLILLSLSMLIGCYVAGSIPLAVTFSEEKLKLVTVMGAGLLVGTALAVIIPEGVETMYSSQQAHQHPTLVSTAVNTGQQGVAQALHDHDHEEHEGSDFSRSIGISLVLGFTFMLIVDQLGGGSHSHGGSLPTDSECASPTQQNRHKSTLTIGLVVHAAADGVALGAAASMSKMHVEIIVFVAIMLHKAPAAFGLATFLMHEKFDRARIRRHLMIFSAAAPILAMATYFGLSGQNKQMLSDVNATGIAMLFSAGTFLYVATVHVLPELANMGRTHSTSTGGTVIIREHQGFTKCELMFLVGGTLLPLVLSLGHHHH</sequence>
<name>A0AAD9KHQ7_RIDPI</name>
<dbReference type="InterPro" id="IPR045891">
    <property type="entry name" value="ZIP9"/>
</dbReference>
<feature type="transmembrane region" description="Helical" evidence="7">
    <location>
        <begin position="300"/>
        <end position="317"/>
    </location>
</feature>
<feature type="transmembrane region" description="Helical" evidence="7">
    <location>
        <begin position="35"/>
        <end position="55"/>
    </location>
</feature>
<dbReference type="InterPro" id="IPR003689">
    <property type="entry name" value="ZIP"/>
</dbReference>
<evidence type="ECO:0000256" key="2">
    <source>
        <dbReference type="ARBA" id="ARBA00004394"/>
    </source>
</evidence>
<keyword evidence="5" id="KW-0333">Golgi apparatus</keyword>
<feature type="transmembrane region" description="Helical" evidence="7">
    <location>
        <begin position="216"/>
        <end position="235"/>
    </location>
</feature>
<keyword evidence="4 7" id="KW-1133">Transmembrane helix</keyword>
<evidence type="ECO:0000256" key="4">
    <source>
        <dbReference type="ARBA" id="ARBA00022989"/>
    </source>
</evidence>
<keyword evidence="6 7" id="KW-0472">Membrane</keyword>
<dbReference type="AlphaFoldDB" id="A0AAD9KHQ7"/>
<evidence type="ECO:0000256" key="1">
    <source>
        <dbReference type="ARBA" id="ARBA00004127"/>
    </source>
</evidence>
<feature type="transmembrane region" description="Helical" evidence="7">
    <location>
        <begin position="247"/>
        <end position="269"/>
    </location>
</feature>
<dbReference type="Pfam" id="PF02535">
    <property type="entry name" value="Zip"/>
    <property type="match status" value="1"/>
</dbReference>
<evidence type="ECO:0000256" key="6">
    <source>
        <dbReference type="ARBA" id="ARBA00023136"/>
    </source>
</evidence>
<protein>
    <recommendedName>
        <fullName evidence="10">Zinc transporter ZIP9</fullName>
    </recommendedName>
</protein>
<proteinExistence type="predicted"/>
<evidence type="ECO:0000256" key="5">
    <source>
        <dbReference type="ARBA" id="ARBA00023034"/>
    </source>
</evidence>